<evidence type="ECO:0000256" key="1">
    <source>
        <dbReference type="ARBA" id="ARBA00001695"/>
    </source>
</evidence>
<dbReference type="Gene3D" id="3.20.20.80">
    <property type="entry name" value="Glycosidases"/>
    <property type="match status" value="1"/>
</dbReference>
<proteinExistence type="inferred from homology"/>
<dbReference type="GO" id="GO:0015926">
    <property type="term" value="F:glucosidase activity"/>
    <property type="evidence" value="ECO:0007669"/>
    <property type="project" value="InterPro"/>
</dbReference>
<dbReference type="Pfam" id="PF07745">
    <property type="entry name" value="Glyco_hydro_53"/>
    <property type="match status" value="1"/>
</dbReference>
<evidence type="ECO:0000256" key="4">
    <source>
        <dbReference type="ARBA" id="ARBA00022801"/>
    </source>
</evidence>
<evidence type="ECO:0000313" key="8">
    <source>
        <dbReference type="Proteomes" id="UP000012065"/>
    </source>
</evidence>
<name>M5C6E3_THACB</name>
<evidence type="ECO:0000313" key="7">
    <source>
        <dbReference type="EMBL" id="CCO34640.1"/>
    </source>
</evidence>
<keyword evidence="5 6" id="KW-0326">Glycosidase</keyword>
<dbReference type="GO" id="GO:0031218">
    <property type="term" value="F:arabinogalactan endo-1,4-beta-galactosidase activity"/>
    <property type="evidence" value="ECO:0007669"/>
    <property type="project" value="UniProtKB-EC"/>
</dbReference>
<dbReference type="PANTHER" id="PTHR34983">
    <property type="entry name" value="ARABINOGALACTAN ENDO-BETA-1,4-GALACTANASE A"/>
    <property type="match status" value="1"/>
</dbReference>
<accession>M5C6E3</accession>
<comment type="catalytic activity">
    <reaction evidence="1 6">
        <text>The enzyme specifically hydrolyzes (1-&gt;4)-beta-D-galactosidic linkages in type I arabinogalactans.</text>
        <dbReference type="EC" id="3.2.1.89"/>
    </reaction>
</comment>
<dbReference type="GO" id="GO:0045490">
    <property type="term" value="P:pectin catabolic process"/>
    <property type="evidence" value="ECO:0007669"/>
    <property type="project" value="TreeGrafter"/>
</dbReference>
<evidence type="ECO:0000256" key="2">
    <source>
        <dbReference type="ARBA" id="ARBA00010687"/>
    </source>
</evidence>
<evidence type="ECO:0000256" key="3">
    <source>
        <dbReference type="ARBA" id="ARBA00012556"/>
    </source>
</evidence>
<dbReference type="HOGENOM" id="CLU_1595688_0_0_1"/>
<sequence length="167" mass="18394">MAVLPTKLLGPLAGLSGQYPLTMRLAALLPALALCAERAAAALKYKGADISSLLMLEGQGKTYKWTDGYVEGFEWILQKSGANSVRQRVWVNPSDGVYNLDYNVKLARRVKATGMSVYLDLHYSDTWADPAHQTTPKAWKQANIGELTNSVYQYTLSGRSPLASRRN</sequence>
<dbReference type="InterPro" id="IPR017853">
    <property type="entry name" value="GH"/>
</dbReference>
<protein>
    <recommendedName>
        <fullName evidence="3 6">Arabinogalactan endo-beta-1,4-galactanase</fullName>
        <ecNumber evidence="3 6">3.2.1.89</ecNumber>
    </recommendedName>
</protein>
<organism evidence="7 8">
    <name type="scientific">Thanatephorus cucumeris (strain AG1-IB / isolate 7/3/14)</name>
    <name type="common">Lettuce bottom rot fungus</name>
    <name type="synonym">Rhizoctonia solani</name>
    <dbReference type="NCBI Taxonomy" id="1108050"/>
    <lineage>
        <taxon>Eukaryota</taxon>
        <taxon>Fungi</taxon>
        <taxon>Dikarya</taxon>
        <taxon>Basidiomycota</taxon>
        <taxon>Agaricomycotina</taxon>
        <taxon>Agaricomycetes</taxon>
        <taxon>Cantharellales</taxon>
        <taxon>Ceratobasidiaceae</taxon>
        <taxon>Rhizoctonia</taxon>
        <taxon>Rhizoctonia solani AG-1</taxon>
    </lineage>
</organism>
<dbReference type="SUPFAM" id="SSF51445">
    <property type="entry name" value="(Trans)glycosidases"/>
    <property type="match status" value="1"/>
</dbReference>
<gene>
    <name evidence="7" type="ORF">BN14_08744</name>
</gene>
<keyword evidence="4 6" id="KW-0378">Hydrolase</keyword>
<evidence type="ECO:0000256" key="5">
    <source>
        <dbReference type="ARBA" id="ARBA00023295"/>
    </source>
</evidence>
<dbReference type="InterPro" id="IPR011683">
    <property type="entry name" value="Glyco_hydro_53"/>
</dbReference>
<evidence type="ECO:0000256" key="6">
    <source>
        <dbReference type="RuleBase" id="RU361192"/>
    </source>
</evidence>
<reference evidence="7 8" key="1">
    <citation type="journal article" date="2013" name="J. Biotechnol.">
        <title>Establishment and interpretation of the genome sequence of the phytopathogenic fungus Rhizoctonia solani AG1-IB isolate 7/3/14.</title>
        <authorList>
            <person name="Wibberg D.W."/>
            <person name="Jelonek L.J."/>
            <person name="Rupp O.R."/>
            <person name="Hennig M.H."/>
            <person name="Eikmeyer F.E."/>
            <person name="Goesmann A.G."/>
            <person name="Hartmann A.H."/>
            <person name="Borriss R.B."/>
            <person name="Grosch R.G."/>
            <person name="Puehler A.P."/>
            <person name="Schlueter A.S."/>
        </authorList>
    </citation>
    <scope>NUCLEOTIDE SEQUENCE [LARGE SCALE GENOMIC DNA]</scope>
    <source>
        <strain evidence="8">AG1-IB / isolate 7/3/14</strain>
    </source>
</reference>
<comment type="caution">
    <text evidence="7">The sequence shown here is derived from an EMBL/GenBank/DDBJ whole genome shotgun (WGS) entry which is preliminary data.</text>
</comment>
<dbReference type="Proteomes" id="UP000012065">
    <property type="component" value="Unassembled WGS sequence"/>
</dbReference>
<dbReference type="AlphaFoldDB" id="M5C6E3"/>
<dbReference type="PANTHER" id="PTHR34983:SF1">
    <property type="entry name" value="ARABINOGALACTAN ENDO-BETA-1,4-GALACTANASE A"/>
    <property type="match status" value="1"/>
</dbReference>
<comment type="similarity">
    <text evidence="2 6">Belongs to the glycosyl hydrolase 53 family.</text>
</comment>
<dbReference type="EC" id="3.2.1.89" evidence="3 6"/>
<dbReference type="EMBL" id="CAOJ01013415">
    <property type="protein sequence ID" value="CCO34640.1"/>
    <property type="molecule type" value="Genomic_DNA"/>
</dbReference>